<sequence length="61" mass="6557">MAGRLLLLLLPAHHEPEGLPLVVHVVACGRSRVPLALFSPLAGPPDTYDNAEQAEQAEHHT</sequence>
<comment type="caution">
    <text evidence="1">The sequence shown here is derived from an EMBL/GenBank/DDBJ whole genome shotgun (WGS) entry which is preliminary data.</text>
</comment>
<proteinExistence type="predicted"/>
<dbReference type="EMBL" id="SRLO01002083">
    <property type="protein sequence ID" value="TNN33939.1"/>
    <property type="molecule type" value="Genomic_DNA"/>
</dbReference>
<protein>
    <submittedName>
        <fullName evidence="1">Uncharacterized protein</fullName>
    </submittedName>
</protein>
<evidence type="ECO:0000313" key="1">
    <source>
        <dbReference type="EMBL" id="TNN33939.1"/>
    </source>
</evidence>
<dbReference type="Proteomes" id="UP000314294">
    <property type="component" value="Unassembled WGS sequence"/>
</dbReference>
<reference evidence="1 2" key="1">
    <citation type="submission" date="2019-03" db="EMBL/GenBank/DDBJ databases">
        <title>First draft genome of Liparis tanakae, snailfish: a comprehensive survey of snailfish specific genes.</title>
        <authorList>
            <person name="Kim W."/>
            <person name="Song I."/>
            <person name="Jeong J.-H."/>
            <person name="Kim D."/>
            <person name="Kim S."/>
            <person name="Ryu S."/>
            <person name="Song J.Y."/>
            <person name="Lee S.K."/>
        </authorList>
    </citation>
    <scope>NUCLEOTIDE SEQUENCE [LARGE SCALE GENOMIC DNA]</scope>
    <source>
        <tissue evidence="1">Muscle</tissue>
    </source>
</reference>
<gene>
    <name evidence="1" type="ORF">EYF80_055899</name>
</gene>
<keyword evidence="2" id="KW-1185">Reference proteome</keyword>
<accession>A0A4Z2EYJ6</accession>
<name>A0A4Z2EYJ6_9TELE</name>
<organism evidence="1 2">
    <name type="scientific">Liparis tanakae</name>
    <name type="common">Tanaka's snailfish</name>
    <dbReference type="NCBI Taxonomy" id="230148"/>
    <lineage>
        <taxon>Eukaryota</taxon>
        <taxon>Metazoa</taxon>
        <taxon>Chordata</taxon>
        <taxon>Craniata</taxon>
        <taxon>Vertebrata</taxon>
        <taxon>Euteleostomi</taxon>
        <taxon>Actinopterygii</taxon>
        <taxon>Neopterygii</taxon>
        <taxon>Teleostei</taxon>
        <taxon>Neoteleostei</taxon>
        <taxon>Acanthomorphata</taxon>
        <taxon>Eupercaria</taxon>
        <taxon>Perciformes</taxon>
        <taxon>Cottioidei</taxon>
        <taxon>Cottales</taxon>
        <taxon>Liparidae</taxon>
        <taxon>Liparis</taxon>
    </lineage>
</organism>
<dbReference type="AlphaFoldDB" id="A0A4Z2EYJ6"/>
<evidence type="ECO:0000313" key="2">
    <source>
        <dbReference type="Proteomes" id="UP000314294"/>
    </source>
</evidence>